<keyword evidence="3" id="KW-1185">Reference proteome</keyword>
<gene>
    <name evidence="2" type="ORF">CEPIT_LOCUS31820</name>
</gene>
<dbReference type="EMBL" id="CAMAPF010000967">
    <property type="protein sequence ID" value="CAH9131985.1"/>
    <property type="molecule type" value="Genomic_DNA"/>
</dbReference>
<comment type="caution">
    <text evidence="2">The sequence shown here is derived from an EMBL/GenBank/DDBJ whole genome shotgun (WGS) entry which is preliminary data.</text>
</comment>
<dbReference type="AlphaFoldDB" id="A0AAV0F8X8"/>
<evidence type="ECO:0000256" key="1">
    <source>
        <dbReference type="SAM" id="MobiDB-lite"/>
    </source>
</evidence>
<dbReference type="Proteomes" id="UP001152523">
    <property type="component" value="Unassembled WGS sequence"/>
</dbReference>
<sequence length="155" mass="17502">MVIKNEVMFPGGAYKKMSYTEEDREVSYCNDTFCHSNGSSSMQMVRPASHSHHHHVPEKHHGGHHLFGGNHHESHGLRHHGNGGHVNEAVEEKVKIFSEQKVLSGGGHREGYGSDTHFASHAAREPYYYRNTETLKYSGTPNGRTHHFEFKGLDD</sequence>
<feature type="compositionally biased region" description="Basic residues" evidence="1">
    <location>
        <begin position="49"/>
        <end position="64"/>
    </location>
</feature>
<proteinExistence type="predicted"/>
<protein>
    <submittedName>
        <fullName evidence="2">Uncharacterized protein</fullName>
    </submittedName>
</protein>
<reference evidence="2" key="1">
    <citation type="submission" date="2022-07" db="EMBL/GenBank/DDBJ databases">
        <authorList>
            <person name="Macas J."/>
            <person name="Novak P."/>
            <person name="Neumann P."/>
        </authorList>
    </citation>
    <scope>NUCLEOTIDE SEQUENCE</scope>
</reference>
<feature type="region of interest" description="Disordered" evidence="1">
    <location>
        <begin position="49"/>
        <end position="84"/>
    </location>
</feature>
<organism evidence="2 3">
    <name type="scientific">Cuscuta epithymum</name>
    <dbReference type="NCBI Taxonomy" id="186058"/>
    <lineage>
        <taxon>Eukaryota</taxon>
        <taxon>Viridiplantae</taxon>
        <taxon>Streptophyta</taxon>
        <taxon>Embryophyta</taxon>
        <taxon>Tracheophyta</taxon>
        <taxon>Spermatophyta</taxon>
        <taxon>Magnoliopsida</taxon>
        <taxon>eudicotyledons</taxon>
        <taxon>Gunneridae</taxon>
        <taxon>Pentapetalae</taxon>
        <taxon>asterids</taxon>
        <taxon>lamiids</taxon>
        <taxon>Solanales</taxon>
        <taxon>Convolvulaceae</taxon>
        <taxon>Cuscuteae</taxon>
        <taxon>Cuscuta</taxon>
        <taxon>Cuscuta subgen. Cuscuta</taxon>
    </lineage>
</organism>
<name>A0AAV0F8X8_9ASTE</name>
<accession>A0AAV0F8X8</accession>
<evidence type="ECO:0000313" key="2">
    <source>
        <dbReference type="EMBL" id="CAH9131985.1"/>
    </source>
</evidence>
<evidence type="ECO:0000313" key="3">
    <source>
        <dbReference type="Proteomes" id="UP001152523"/>
    </source>
</evidence>